<accession>A0AAX3N2Y8</accession>
<dbReference type="EMBL" id="CP118101">
    <property type="protein sequence ID" value="WDH84228.1"/>
    <property type="molecule type" value="Genomic_DNA"/>
</dbReference>
<keyword evidence="1" id="KW-0732">Signal</keyword>
<dbReference type="PANTHER" id="PTHR10587:SF78">
    <property type="entry name" value="PEPTIDOGLYCAN-N-ACETYLMURAMIC ACID DEACETYLASE PDAA"/>
    <property type="match status" value="1"/>
</dbReference>
<evidence type="ECO:0000313" key="6">
    <source>
        <dbReference type="Proteomes" id="UP001221519"/>
    </source>
</evidence>
<reference evidence="3 6" key="1">
    <citation type="submission" date="2023-02" db="EMBL/GenBank/DDBJ databases">
        <title>Pathogen: clinical or host-associated sample.</title>
        <authorList>
            <person name="Hergert J."/>
            <person name="Casey R."/>
            <person name="Wagner J."/>
            <person name="Young E.L."/>
            <person name="Oakeson K.F."/>
        </authorList>
    </citation>
    <scope>NUCLEOTIDE SEQUENCE</scope>
    <source>
        <strain evidence="4 6">2022CK-00829</strain>
        <strain evidence="3">2022CK-00830</strain>
    </source>
</reference>
<evidence type="ECO:0000259" key="2">
    <source>
        <dbReference type="PROSITE" id="PS51677"/>
    </source>
</evidence>
<gene>
    <name evidence="3" type="primary">pdaA</name>
    <name evidence="3" type="ORF">PUW23_08450</name>
    <name evidence="4" type="ORF">PUW25_07925</name>
</gene>
<evidence type="ECO:0000313" key="5">
    <source>
        <dbReference type="Proteomes" id="UP001220962"/>
    </source>
</evidence>
<dbReference type="Proteomes" id="UP001221519">
    <property type="component" value="Chromosome"/>
</dbReference>
<dbReference type="SUPFAM" id="SSF88713">
    <property type="entry name" value="Glycoside hydrolase/deacetylase"/>
    <property type="match status" value="1"/>
</dbReference>
<proteinExistence type="predicted"/>
<dbReference type="PANTHER" id="PTHR10587">
    <property type="entry name" value="GLYCOSYL TRANSFERASE-RELATED"/>
    <property type="match status" value="1"/>
</dbReference>
<evidence type="ECO:0000256" key="1">
    <source>
        <dbReference type="SAM" id="SignalP"/>
    </source>
</evidence>
<feature type="domain" description="NodB homology" evidence="2">
    <location>
        <begin position="68"/>
        <end position="248"/>
    </location>
</feature>
<evidence type="ECO:0000313" key="3">
    <source>
        <dbReference type="EMBL" id="WDH84228.1"/>
    </source>
</evidence>
<dbReference type="NCBIfam" id="TIGR02884">
    <property type="entry name" value="spore_pdaA"/>
    <property type="match status" value="1"/>
</dbReference>
<dbReference type="InterPro" id="IPR050248">
    <property type="entry name" value="Polysacc_deacetylase_ArnD"/>
</dbReference>
<dbReference type="CDD" id="cd10948">
    <property type="entry name" value="CE4_BsPdaA_like"/>
    <property type="match status" value="1"/>
</dbReference>
<dbReference type="GO" id="GO:0016020">
    <property type="term" value="C:membrane"/>
    <property type="evidence" value="ECO:0007669"/>
    <property type="project" value="TreeGrafter"/>
</dbReference>
<feature type="signal peptide" evidence="1">
    <location>
        <begin position="1"/>
        <end position="23"/>
    </location>
</feature>
<dbReference type="Pfam" id="PF01522">
    <property type="entry name" value="Polysacc_deac_1"/>
    <property type="match status" value="1"/>
</dbReference>
<dbReference type="PROSITE" id="PS51677">
    <property type="entry name" value="NODB"/>
    <property type="match status" value="1"/>
</dbReference>
<protein>
    <submittedName>
        <fullName evidence="3">Delta-lactam-biosynthetic de-N-acetylase</fullName>
    </submittedName>
</protein>
<name>A0AAX3N2Y8_9BACL</name>
<dbReference type="InterPro" id="IPR002509">
    <property type="entry name" value="NODB_dom"/>
</dbReference>
<dbReference type="GO" id="GO:0005975">
    <property type="term" value="P:carbohydrate metabolic process"/>
    <property type="evidence" value="ECO:0007669"/>
    <property type="project" value="InterPro"/>
</dbReference>
<organism evidence="3 5">
    <name type="scientific">Paenibacillus urinalis</name>
    <dbReference type="NCBI Taxonomy" id="521520"/>
    <lineage>
        <taxon>Bacteria</taxon>
        <taxon>Bacillati</taxon>
        <taxon>Bacillota</taxon>
        <taxon>Bacilli</taxon>
        <taxon>Bacillales</taxon>
        <taxon>Paenibacillaceae</taxon>
        <taxon>Paenibacillus</taxon>
    </lineage>
</organism>
<dbReference type="AlphaFoldDB" id="A0AAX3N2Y8"/>
<keyword evidence="6" id="KW-1185">Reference proteome</keyword>
<dbReference type="InterPro" id="IPR014235">
    <property type="entry name" value="Spore_PdaA"/>
</dbReference>
<dbReference type="EMBL" id="CP118108">
    <property type="protein sequence ID" value="WDI03868.1"/>
    <property type="molecule type" value="Genomic_DNA"/>
</dbReference>
<dbReference type="Proteomes" id="UP001220962">
    <property type="component" value="Chromosome"/>
</dbReference>
<dbReference type="RefSeq" id="WP_047909959.1">
    <property type="nucleotide sequence ID" value="NZ_CP118101.1"/>
</dbReference>
<evidence type="ECO:0000313" key="4">
    <source>
        <dbReference type="EMBL" id="WDI03868.1"/>
    </source>
</evidence>
<feature type="chain" id="PRO_5043578857" evidence="1">
    <location>
        <begin position="24"/>
        <end position="258"/>
    </location>
</feature>
<dbReference type="InterPro" id="IPR011330">
    <property type="entry name" value="Glyco_hydro/deAcase_b/a-brl"/>
</dbReference>
<dbReference type="GO" id="GO:0016810">
    <property type="term" value="F:hydrolase activity, acting on carbon-nitrogen (but not peptide) bonds"/>
    <property type="evidence" value="ECO:0007669"/>
    <property type="project" value="InterPro"/>
</dbReference>
<dbReference type="Gene3D" id="3.20.20.370">
    <property type="entry name" value="Glycoside hydrolase/deacetylase"/>
    <property type="match status" value="1"/>
</dbReference>
<sequence length="258" mass="29148">MKKLLVLGTIIAILISGTQMVHASSVKDAFHFGFKKSKDGQSASINEEGFKHILEKHGAIFMGDTKQKELYLTFDNGYENGYTPAILDVLKEKKVPAAFFVTGHYLKDKPDLVRRMSQEGHIVGNHSWSHPDLTITSNEKIKIELDQVKEETKRLTGKEYPYLRPPRGIFSDRTLEVSRGLGYTDVFWSIAYKDWDTNVQKGSQYAYDQVMKQLHPGAVILLHSVSKDNTEALGSIIDAARAQGYTFKSLDELKTKTY</sequence>